<dbReference type="Proteomes" id="UP000886501">
    <property type="component" value="Unassembled WGS sequence"/>
</dbReference>
<protein>
    <submittedName>
        <fullName evidence="1">Thioesterase/thiol ester dehydrase-isomerase</fullName>
    </submittedName>
</protein>
<dbReference type="EMBL" id="MU118032">
    <property type="protein sequence ID" value="KAF9647523.1"/>
    <property type="molecule type" value="Genomic_DNA"/>
</dbReference>
<sequence>MDYKLTEPAQISTLLDIENLDVNLYRSKKVILPPNSRGVFGGLVISHAMVAATESVKPEFHLHVRHVAGSERSPANSLPAQSLHCYFILNASPATPIYYNVDRVRDGRSYVTRAVRAVQSGRVIFIMVCSYQKPEPWQPSYRSPMPSNVPPPEECKDEASLYRERAAVANNEYLKNLWIRSAEYRDRSPIAIRSAGDHYEGGVLVSYAWMKAKHVPECDLAYQKCILGYLSDALFIGAGSRLLGLEWQTEDGPKSHGLSSTLDHSIWFYTDNFDCGDWLLFETRAPQAGSGRALVHRRVFTRDGVLIAHFSQEGVVRARVFSPEKSGQTQSKL</sequence>
<organism evidence="1 2">
    <name type="scientific">Thelephora ganbajun</name>
    <name type="common">Ganba fungus</name>
    <dbReference type="NCBI Taxonomy" id="370292"/>
    <lineage>
        <taxon>Eukaryota</taxon>
        <taxon>Fungi</taxon>
        <taxon>Dikarya</taxon>
        <taxon>Basidiomycota</taxon>
        <taxon>Agaricomycotina</taxon>
        <taxon>Agaricomycetes</taxon>
        <taxon>Thelephorales</taxon>
        <taxon>Thelephoraceae</taxon>
        <taxon>Thelephora</taxon>
    </lineage>
</organism>
<proteinExistence type="predicted"/>
<accession>A0ACB6ZDL3</accession>
<keyword evidence="2" id="KW-1185">Reference proteome</keyword>
<reference evidence="1" key="2">
    <citation type="journal article" date="2020" name="Nat. Commun.">
        <title>Large-scale genome sequencing of mycorrhizal fungi provides insights into the early evolution of symbiotic traits.</title>
        <authorList>
            <person name="Miyauchi S."/>
            <person name="Kiss E."/>
            <person name="Kuo A."/>
            <person name="Drula E."/>
            <person name="Kohler A."/>
            <person name="Sanchez-Garcia M."/>
            <person name="Morin E."/>
            <person name="Andreopoulos B."/>
            <person name="Barry K.W."/>
            <person name="Bonito G."/>
            <person name="Buee M."/>
            <person name="Carver A."/>
            <person name="Chen C."/>
            <person name="Cichocki N."/>
            <person name="Clum A."/>
            <person name="Culley D."/>
            <person name="Crous P.W."/>
            <person name="Fauchery L."/>
            <person name="Girlanda M."/>
            <person name="Hayes R.D."/>
            <person name="Keri Z."/>
            <person name="LaButti K."/>
            <person name="Lipzen A."/>
            <person name="Lombard V."/>
            <person name="Magnuson J."/>
            <person name="Maillard F."/>
            <person name="Murat C."/>
            <person name="Nolan M."/>
            <person name="Ohm R.A."/>
            <person name="Pangilinan J."/>
            <person name="Pereira M.F."/>
            <person name="Perotto S."/>
            <person name="Peter M."/>
            <person name="Pfister S."/>
            <person name="Riley R."/>
            <person name="Sitrit Y."/>
            <person name="Stielow J.B."/>
            <person name="Szollosi G."/>
            <person name="Zifcakova L."/>
            <person name="Stursova M."/>
            <person name="Spatafora J.W."/>
            <person name="Tedersoo L."/>
            <person name="Vaario L.M."/>
            <person name="Yamada A."/>
            <person name="Yan M."/>
            <person name="Wang P."/>
            <person name="Xu J."/>
            <person name="Bruns T."/>
            <person name="Baldrian P."/>
            <person name="Vilgalys R."/>
            <person name="Dunand C."/>
            <person name="Henrissat B."/>
            <person name="Grigoriev I.V."/>
            <person name="Hibbett D."/>
            <person name="Nagy L.G."/>
            <person name="Martin F.M."/>
        </authorList>
    </citation>
    <scope>NUCLEOTIDE SEQUENCE</scope>
    <source>
        <strain evidence="1">P2</strain>
    </source>
</reference>
<evidence type="ECO:0000313" key="1">
    <source>
        <dbReference type="EMBL" id="KAF9647523.1"/>
    </source>
</evidence>
<evidence type="ECO:0000313" key="2">
    <source>
        <dbReference type="Proteomes" id="UP000886501"/>
    </source>
</evidence>
<name>A0ACB6ZDL3_THEGA</name>
<comment type="caution">
    <text evidence="1">The sequence shown here is derived from an EMBL/GenBank/DDBJ whole genome shotgun (WGS) entry which is preliminary data.</text>
</comment>
<reference evidence="1" key="1">
    <citation type="submission" date="2019-10" db="EMBL/GenBank/DDBJ databases">
        <authorList>
            <consortium name="DOE Joint Genome Institute"/>
            <person name="Kuo A."/>
            <person name="Miyauchi S."/>
            <person name="Kiss E."/>
            <person name="Drula E."/>
            <person name="Kohler A."/>
            <person name="Sanchez-Garcia M."/>
            <person name="Andreopoulos B."/>
            <person name="Barry K.W."/>
            <person name="Bonito G."/>
            <person name="Buee M."/>
            <person name="Carver A."/>
            <person name="Chen C."/>
            <person name="Cichocki N."/>
            <person name="Clum A."/>
            <person name="Culley D."/>
            <person name="Crous P.W."/>
            <person name="Fauchery L."/>
            <person name="Girlanda M."/>
            <person name="Hayes R."/>
            <person name="Keri Z."/>
            <person name="Labutti K."/>
            <person name="Lipzen A."/>
            <person name="Lombard V."/>
            <person name="Magnuson J."/>
            <person name="Maillard F."/>
            <person name="Morin E."/>
            <person name="Murat C."/>
            <person name="Nolan M."/>
            <person name="Ohm R."/>
            <person name="Pangilinan J."/>
            <person name="Pereira M."/>
            <person name="Perotto S."/>
            <person name="Peter M."/>
            <person name="Riley R."/>
            <person name="Sitrit Y."/>
            <person name="Stielow B."/>
            <person name="Szollosi G."/>
            <person name="Zifcakova L."/>
            <person name="Stursova M."/>
            <person name="Spatafora J.W."/>
            <person name="Tedersoo L."/>
            <person name="Vaario L.-M."/>
            <person name="Yamada A."/>
            <person name="Yan M."/>
            <person name="Wang P."/>
            <person name="Xu J."/>
            <person name="Bruns T."/>
            <person name="Baldrian P."/>
            <person name="Vilgalys R."/>
            <person name="Henrissat B."/>
            <person name="Grigoriev I.V."/>
            <person name="Hibbett D."/>
            <person name="Nagy L.G."/>
            <person name="Martin F.M."/>
        </authorList>
    </citation>
    <scope>NUCLEOTIDE SEQUENCE</scope>
    <source>
        <strain evidence="1">P2</strain>
    </source>
</reference>
<gene>
    <name evidence="1" type="ORF">BDM02DRAFT_3187951</name>
</gene>